<gene>
    <name evidence="3" type="ORF">DS909_08225</name>
</gene>
<reference evidence="3 4" key="1">
    <citation type="submission" date="2018-07" db="EMBL/GenBank/DDBJ databases">
        <title>Modular assembly of carbohydrate-degrading microbial communities in the ocean.</title>
        <authorList>
            <person name="Enke T.N."/>
            <person name="Datta M.S."/>
            <person name="Schwartzman J.A."/>
            <person name="Cermak N."/>
            <person name="Schmitz D.A."/>
            <person name="Barrere J."/>
            <person name="Cordero O.X."/>
        </authorList>
    </citation>
    <scope>NUCLEOTIDE SEQUENCE [LARGE SCALE GENOMIC DNA]</scope>
    <source>
        <strain evidence="3 4">C3M10</strain>
    </source>
</reference>
<feature type="chain" id="PRO_5016759687" description="AAA+ family ATPase" evidence="2">
    <location>
        <begin position="21"/>
        <end position="128"/>
    </location>
</feature>
<comment type="caution">
    <text evidence="3">The sequence shown here is derived from an EMBL/GenBank/DDBJ whole genome shotgun (WGS) entry which is preliminary data.</text>
</comment>
<protein>
    <recommendedName>
        <fullName evidence="5">AAA+ family ATPase</fullName>
    </recommendedName>
</protein>
<dbReference type="AlphaFoldDB" id="A0A366X0T2"/>
<sequence length="128" mass="13826">MKQIASLALVATLAAAPVTAQDATDTDKSLMEQGAELFFKGLREEMEPTLDSLRGLAEEYGPSMRSFFEEMGPALADMASQVQDWSAYHAPEMLENGDIIIRKKVTPEGEAPIDPAPEEEPPSGATDI</sequence>
<organism evidence="3 4">
    <name type="scientific">Phaeobacter gallaeciensis</name>
    <dbReference type="NCBI Taxonomy" id="60890"/>
    <lineage>
        <taxon>Bacteria</taxon>
        <taxon>Pseudomonadati</taxon>
        <taxon>Pseudomonadota</taxon>
        <taxon>Alphaproteobacteria</taxon>
        <taxon>Rhodobacterales</taxon>
        <taxon>Roseobacteraceae</taxon>
        <taxon>Phaeobacter</taxon>
    </lineage>
</organism>
<proteinExistence type="predicted"/>
<dbReference type="RefSeq" id="WP_113822972.1">
    <property type="nucleotide sequence ID" value="NZ_QOCE01000020.1"/>
</dbReference>
<evidence type="ECO:0000256" key="2">
    <source>
        <dbReference type="SAM" id="SignalP"/>
    </source>
</evidence>
<evidence type="ECO:0000313" key="3">
    <source>
        <dbReference type="EMBL" id="RBW57348.1"/>
    </source>
</evidence>
<feature type="signal peptide" evidence="2">
    <location>
        <begin position="1"/>
        <end position="20"/>
    </location>
</feature>
<feature type="region of interest" description="Disordered" evidence="1">
    <location>
        <begin position="105"/>
        <end position="128"/>
    </location>
</feature>
<accession>A0A366X0T2</accession>
<dbReference type="Proteomes" id="UP000252706">
    <property type="component" value="Unassembled WGS sequence"/>
</dbReference>
<dbReference type="OrthoDB" id="7308154at2"/>
<evidence type="ECO:0000256" key="1">
    <source>
        <dbReference type="SAM" id="MobiDB-lite"/>
    </source>
</evidence>
<keyword evidence="2" id="KW-0732">Signal</keyword>
<dbReference type="EMBL" id="QOCE01000020">
    <property type="protein sequence ID" value="RBW57348.1"/>
    <property type="molecule type" value="Genomic_DNA"/>
</dbReference>
<name>A0A366X0T2_9RHOB</name>
<evidence type="ECO:0008006" key="5">
    <source>
        <dbReference type="Google" id="ProtNLM"/>
    </source>
</evidence>
<evidence type="ECO:0000313" key="4">
    <source>
        <dbReference type="Proteomes" id="UP000252706"/>
    </source>
</evidence>